<organism evidence="1 2">
    <name type="scientific">Trifolium medium</name>
    <dbReference type="NCBI Taxonomy" id="97028"/>
    <lineage>
        <taxon>Eukaryota</taxon>
        <taxon>Viridiplantae</taxon>
        <taxon>Streptophyta</taxon>
        <taxon>Embryophyta</taxon>
        <taxon>Tracheophyta</taxon>
        <taxon>Spermatophyta</taxon>
        <taxon>Magnoliopsida</taxon>
        <taxon>eudicotyledons</taxon>
        <taxon>Gunneridae</taxon>
        <taxon>Pentapetalae</taxon>
        <taxon>rosids</taxon>
        <taxon>fabids</taxon>
        <taxon>Fabales</taxon>
        <taxon>Fabaceae</taxon>
        <taxon>Papilionoideae</taxon>
        <taxon>50 kb inversion clade</taxon>
        <taxon>NPAAA clade</taxon>
        <taxon>Hologalegina</taxon>
        <taxon>IRL clade</taxon>
        <taxon>Trifolieae</taxon>
        <taxon>Trifolium</taxon>
    </lineage>
</organism>
<reference evidence="1 2" key="1">
    <citation type="journal article" date="2018" name="Front. Plant Sci.">
        <title>Red Clover (Trifolium pratense) and Zigzag Clover (T. medium) - A Picture of Genomic Similarities and Differences.</title>
        <authorList>
            <person name="Dluhosova J."/>
            <person name="Istvanek J."/>
            <person name="Nedelnik J."/>
            <person name="Repkova J."/>
        </authorList>
    </citation>
    <scope>NUCLEOTIDE SEQUENCE [LARGE SCALE GENOMIC DNA]</scope>
    <source>
        <strain evidence="2">cv. 10/8</strain>
        <tissue evidence="1">Leaf</tissue>
    </source>
</reference>
<feature type="non-terminal residue" evidence="1">
    <location>
        <position position="1"/>
    </location>
</feature>
<sequence length="39" mass="4479">QMQPARWQPPPTDFVKCNVDAAIFFMEKKKVKPGRCSKA</sequence>
<dbReference type="Proteomes" id="UP000265520">
    <property type="component" value="Unassembled WGS sequence"/>
</dbReference>
<proteinExistence type="predicted"/>
<protein>
    <submittedName>
        <fullName evidence="1">Uncharacterized protein</fullName>
    </submittedName>
</protein>
<evidence type="ECO:0000313" key="2">
    <source>
        <dbReference type="Proteomes" id="UP000265520"/>
    </source>
</evidence>
<dbReference type="AlphaFoldDB" id="A0A392V0Y0"/>
<accession>A0A392V0Y0</accession>
<dbReference type="EMBL" id="LXQA011030699">
    <property type="protein sequence ID" value="MCI81916.1"/>
    <property type="molecule type" value="Genomic_DNA"/>
</dbReference>
<keyword evidence="2" id="KW-1185">Reference proteome</keyword>
<comment type="caution">
    <text evidence="1">The sequence shown here is derived from an EMBL/GenBank/DDBJ whole genome shotgun (WGS) entry which is preliminary data.</text>
</comment>
<evidence type="ECO:0000313" key="1">
    <source>
        <dbReference type="EMBL" id="MCI81916.1"/>
    </source>
</evidence>
<name>A0A392V0Y0_9FABA</name>